<dbReference type="InterPro" id="IPR000792">
    <property type="entry name" value="Tscrpt_reg_LuxR_C"/>
</dbReference>
<dbReference type="Proteomes" id="UP000183015">
    <property type="component" value="Unassembled WGS sequence"/>
</dbReference>
<dbReference type="AlphaFoldDB" id="A0A1H7RD78"/>
<keyword evidence="7" id="KW-1185">Reference proteome</keyword>
<sequence>MNTTTSHKSPCGAVRMPYSALTQLLAAGPDPAPASVSASAPAPAAAAAPRHHVAGRPTLTIRQTAVLDLMADGHGNAVIARTLRCSEHTVKNTIYDLMSRLQARNRAHAVAHALRHGLI</sequence>
<dbReference type="SUPFAM" id="SSF46894">
    <property type="entry name" value="C-terminal effector domain of the bipartite response regulators"/>
    <property type="match status" value="1"/>
</dbReference>
<evidence type="ECO:0000313" key="7">
    <source>
        <dbReference type="Proteomes" id="UP000183015"/>
    </source>
</evidence>
<evidence type="ECO:0000256" key="2">
    <source>
        <dbReference type="ARBA" id="ARBA00023125"/>
    </source>
</evidence>
<dbReference type="GO" id="GO:0006355">
    <property type="term" value="P:regulation of DNA-templated transcription"/>
    <property type="evidence" value="ECO:0007669"/>
    <property type="project" value="InterPro"/>
</dbReference>
<keyword evidence="2" id="KW-0238">DNA-binding</keyword>
<dbReference type="PANTHER" id="PTHR44688">
    <property type="entry name" value="DNA-BINDING TRANSCRIPTIONAL ACTIVATOR DEVR_DOSR"/>
    <property type="match status" value="1"/>
</dbReference>
<keyword evidence="1" id="KW-0805">Transcription regulation</keyword>
<dbReference type="Gene3D" id="1.10.10.10">
    <property type="entry name" value="Winged helix-like DNA-binding domain superfamily/Winged helix DNA-binding domain"/>
    <property type="match status" value="1"/>
</dbReference>
<name>A0A1H7RD78_STRJI</name>
<dbReference type="GO" id="GO:0003677">
    <property type="term" value="F:DNA binding"/>
    <property type="evidence" value="ECO:0007669"/>
    <property type="project" value="UniProtKB-KW"/>
</dbReference>
<reference evidence="7" key="1">
    <citation type="submission" date="2016-10" db="EMBL/GenBank/DDBJ databases">
        <authorList>
            <person name="Varghese N."/>
        </authorList>
    </citation>
    <scope>NUCLEOTIDE SEQUENCE [LARGE SCALE GENOMIC DNA]</scope>
    <source>
        <strain evidence="7">DSM 45096 / BCRC 16803 / CGMCC 4.1857 / CIP 109030 / JCM 12277 / KCTC 19219 / NBRC 100920 / 33214</strain>
    </source>
</reference>
<dbReference type="PRINTS" id="PR00038">
    <property type="entry name" value="HTHLUXR"/>
</dbReference>
<dbReference type="Pfam" id="PF00196">
    <property type="entry name" value="GerE"/>
    <property type="match status" value="1"/>
</dbReference>
<dbReference type="InterPro" id="IPR016032">
    <property type="entry name" value="Sig_transdc_resp-reg_C-effctor"/>
</dbReference>
<proteinExistence type="predicted"/>
<dbReference type="PANTHER" id="PTHR44688:SF16">
    <property type="entry name" value="DNA-BINDING TRANSCRIPTIONAL ACTIVATOR DEVR_DOSR"/>
    <property type="match status" value="1"/>
</dbReference>
<evidence type="ECO:0000313" key="6">
    <source>
        <dbReference type="EMBL" id="SEL58280.1"/>
    </source>
</evidence>
<dbReference type="EMBL" id="FOAZ01000010">
    <property type="protein sequence ID" value="SEL58280.1"/>
    <property type="molecule type" value="Genomic_DNA"/>
</dbReference>
<dbReference type="InterPro" id="IPR036388">
    <property type="entry name" value="WH-like_DNA-bd_sf"/>
</dbReference>
<gene>
    <name evidence="6" type="ORF">SAMN05414137_11071</name>
</gene>
<evidence type="ECO:0000259" key="5">
    <source>
        <dbReference type="PROSITE" id="PS50043"/>
    </source>
</evidence>
<feature type="region of interest" description="Disordered" evidence="4">
    <location>
        <begin position="29"/>
        <end position="51"/>
    </location>
</feature>
<evidence type="ECO:0000256" key="4">
    <source>
        <dbReference type="SAM" id="MobiDB-lite"/>
    </source>
</evidence>
<dbReference type="eggNOG" id="COG2197">
    <property type="taxonomic scope" value="Bacteria"/>
</dbReference>
<dbReference type="CDD" id="cd06170">
    <property type="entry name" value="LuxR_C_like"/>
    <property type="match status" value="1"/>
</dbReference>
<dbReference type="SMART" id="SM00421">
    <property type="entry name" value="HTH_LUXR"/>
    <property type="match status" value="1"/>
</dbReference>
<keyword evidence="3" id="KW-0804">Transcription</keyword>
<organism evidence="6 7">
    <name type="scientific">Streptacidiphilus jiangxiensis</name>
    <dbReference type="NCBI Taxonomy" id="235985"/>
    <lineage>
        <taxon>Bacteria</taxon>
        <taxon>Bacillati</taxon>
        <taxon>Actinomycetota</taxon>
        <taxon>Actinomycetes</taxon>
        <taxon>Kitasatosporales</taxon>
        <taxon>Streptomycetaceae</taxon>
        <taxon>Streptacidiphilus</taxon>
    </lineage>
</organism>
<evidence type="ECO:0000256" key="1">
    <source>
        <dbReference type="ARBA" id="ARBA00023015"/>
    </source>
</evidence>
<protein>
    <submittedName>
        <fullName evidence="6">Regulatory protein, luxR family</fullName>
    </submittedName>
</protein>
<feature type="compositionally biased region" description="Low complexity" evidence="4">
    <location>
        <begin position="29"/>
        <end position="48"/>
    </location>
</feature>
<feature type="domain" description="HTH luxR-type" evidence="5">
    <location>
        <begin position="52"/>
        <end position="117"/>
    </location>
</feature>
<accession>A0A1H7RD78</accession>
<dbReference type="STRING" id="235985.SAMN05414137_11071"/>
<dbReference type="PROSITE" id="PS50043">
    <property type="entry name" value="HTH_LUXR_2"/>
    <property type="match status" value="1"/>
</dbReference>
<evidence type="ECO:0000256" key="3">
    <source>
        <dbReference type="ARBA" id="ARBA00023163"/>
    </source>
</evidence>